<dbReference type="Proteomes" id="UP001218218">
    <property type="component" value="Unassembled WGS sequence"/>
</dbReference>
<organism evidence="2 3">
    <name type="scientific">Mycena albidolilacea</name>
    <dbReference type="NCBI Taxonomy" id="1033008"/>
    <lineage>
        <taxon>Eukaryota</taxon>
        <taxon>Fungi</taxon>
        <taxon>Dikarya</taxon>
        <taxon>Basidiomycota</taxon>
        <taxon>Agaricomycotina</taxon>
        <taxon>Agaricomycetes</taxon>
        <taxon>Agaricomycetidae</taxon>
        <taxon>Agaricales</taxon>
        <taxon>Marasmiineae</taxon>
        <taxon>Mycenaceae</taxon>
        <taxon>Mycena</taxon>
    </lineage>
</organism>
<protein>
    <submittedName>
        <fullName evidence="2">Uncharacterized protein</fullName>
    </submittedName>
</protein>
<dbReference type="AlphaFoldDB" id="A0AAD7A562"/>
<proteinExistence type="predicted"/>
<evidence type="ECO:0000256" key="1">
    <source>
        <dbReference type="SAM" id="MobiDB-lite"/>
    </source>
</evidence>
<name>A0AAD7A562_9AGAR</name>
<accession>A0AAD7A562</accession>
<reference evidence="2" key="1">
    <citation type="submission" date="2023-03" db="EMBL/GenBank/DDBJ databases">
        <title>Massive genome expansion in bonnet fungi (Mycena s.s.) driven by repeated elements and novel gene families across ecological guilds.</title>
        <authorList>
            <consortium name="Lawrence Berkeley National Laboratory"/>
            <person name="Harder C.B."/>
            <person name="Miyauchi S."/>
            <person name="Viragh M."/>
            <person name="Kuo A."/>
            <person name="Thoen E."/>
            <person name="Andreopoulos B."/>
            <person name="Lu D."/>
            <person name="Skrede I."/>
            <person name="Drula E."/>
            <person name="Henrissat B."/>
            <person name="Morin E."/>
            <person name="Kohler A."/>
            <person name="Barry K."/>
            <person name="LaButti K."/>
            <person name="Morin E."/>
            <person name="Salamov A."/>
            <person name="Lipzen A."/>
            <person name="Mereny Z."/>
            <person name="Hegedus B."/>
            <person name="Baldrian P."/>
            <person name="Stursova M."/>
            <person name="Weitz H."/>
            <person name="Taylor A."/>
            <person name="Grigoriev I.V."/>
            <person name="Nagy L.G."/>
            <person name="Martin F."/>
            <person name="Kauserud H."/>
        </authorList>
    </citation>
    <scope>NUCLEOTIDE SEQUENCE</scope>
    <source>
        <strain evidence="2">CBHHK002</strain>
    </source>
</reference>
<keyword evidence="3" id="KW-1185">Reference proteome</keyword>
<gene>
    <name evidence="2" type="ORF">DFH08DRAFT_958644</name>
</gene>
<evidence type="ECO:0000313" key="2">
    <source>
        <dbReference type="EMBL" id="KAJ7349671.1"/>
    </source>
</evidence>
<dbReference type="EMBL" id="JARIHO010000015">
    <property type="protein sequence ID" value="KAJ7349671.1"/>
    <property type="molecule type" value="Genomic_DNA"/>
</dbReference>
<sequence length="401" mass="43090">MKNHSPLLSSAASTSSLESFDTIRQAASTAATSIACSNDQRWSEVVPPDGGLTFAVVWDPEQKDILTFSTAELSESHADRNTLSLDSPADAYDNRSQVLTIGTSTADCAAATPATMQFFRQNHDFLFADPKFFPDADRPTRGRTQTSSTLDGLDVYLRGSMLAKAHNANRYYSCFQDLDGDFAFDPQTSFAYAWMQYMKGGTRDDVSDEGFFEGGQFEGMANEPRSRFSGTTTSTGTFVAVKNEMDDQASADWSALEAPNTPGYSQLLFAAAASKPASASHRRLRKLRPVPGPASPSDVLDRSEYSHNVPVPPCTPSPTSTSASPSAFASSPSRPGTPRSHTAPSSPASTRPPLRTLSRIQSLPKIARGLTGKWKKTDTGDAPGWVWIDVKERAASASAAS</sequence>
<evidence type="ECO:0000313" key="3">
    <source>
        <dbReference type="Proteomes" id="UP001218218"/>
    </source>
</evidence>
<feature type="region of interest" description="Disordered" evidence="1">
    <location>
        <begin position="280"/>
        <end position="363"/>
    </location>
</feature>
<comment type="caution">
    <text evidence="2">The sequence shown here is derived from an EMBL/GenBank/DDBJ whole genome shotgun (WGS) entry which is preliminary data.</text>
</comment>
<feature type="compositionally biased region" description="Low complexity" evidence="1">
    <location>
        <begin position="317"/>
        <end position="356"/>
    </location>
</feature>